<dbReference type="KEGG" id="ptes:JQU52_14045"/>
<name>A0A892ZEF4_9NEIS</name>
<dbReference type="AlphaFoldDB" id="A0A892ZEF4"/>
<accession>A0A892ZEF4</accession>
<proteinExistence type="predicted"/>
<dbReference type="RefSeq" id="WP_230339076.1">
    <property type="nucleotide sequence ID" value="NZ_CP069798.1"/>
</dbReference>
<dbReference type="InterPro" id="IPR038396">
    <property type="entry name" value="SpoIIAA-like_sf"/>
</dbReference>
<dbReference type="SUPFAM" id="SSF52091">
    <property type="entry name" value="SpoIIaa-like"/>
    <property type="match status" value="1"/>
</dbReference>
<organism evidence="1 2">
    <name type="scientific">Paralysiella testudinis</name>
    <dbReference type="NCBI Taxonomy" id="2809020"/>
    <lineage>
        <taxon>Bacteria</taxon>
        <taxon>Pseudomonadati</taxon>
        <taxon>Pseudomonadota</taxon>
        <taxon>Betaproteobacteria</taxon>
        <taxon>Neisseriales</taxon>
        <taxon>Neisseriaceae</taxon>
        <taxon>Paralysiella</taxon>
    </lineage>
</organism>
<dbReference type="InterPro" id="IPR021866">
    <property type="entry name" value="SpoIIAA-like"/>
</dbReference>
<evidence type="ECO:0000313" key="2">
    <source>
        <dbReference type="Proteomes" id="UP000653156"/>
    </source>
</evidence>
<sequence>MISIREQHYGLNVALYNEFTLEDFRLFEEALMNISGKVHRPDILLDLSMLKDFTVDMAMEQLRFVRNHEDDFGRIAIVVDDIWIKLGAHISNLLTQQHPKYFDDGASAQAWLLENASEPAG</sequence>
<keyword evidence="2" id="KW-1185">Reference proteome</keyword>
<protein>
    <submittedName>
        <fullName evidence="1">STAS/SEC14 domain-containing protein</fullName>
    </submittedName>
</protein>
<dbReference type="Gene3D" id="3.40.50.10600">
    <property type="entry name" value="SpoIIaa-like domains"/>
    <property type="match status" value="1"/>
</dbReference>
<dbReference type="EMBL" id="CP069798">
    <property type="protein sequence ID" value="QRQ81775.1"/>
    <property type="molecule type" value="Genomic_DNA"/>
</dbReference>
<dbReference type="InterPro" id="IPR036513">
    <property type="entry name" value="STAS_dom_sf"/>
</dbReference>
<dbReference type="Proteomes" id="UP000653156">
    <property type="component" value="Chromosome"/>
</dbReference>
<gene>
    <name evidence="1" type="ORF">JQU52_14045</name>
</gene>
<reference evidence="1" key="1">
    <citation type="submission" date="2021-02" db="EMBL/GenBank/DDBJ databases">
        <title>Neisseriaceae sp. 26B isolated from the cloaca of a Common Toad-headed Turtle (Mesoclemmys nasuta).</title>
        <authorList>
            <person name="Spergser J."/>
            <person name="Busse H.-J."/>
        </authorList>
    </citation>
    <scope>NUCLEOTIDE SEQUENCE</scope>
    <source>
        <strain evidence="1">26B</strain>
    </source>
</reference>
<evidence type="ECO:0000313" key="1">
    <source>
        <dbReference type="EMBL" id="QRQ81775.1"/>
    </source>
</evidence>
<dbReference type="Pfam" id="PF11964">
    <property type="entry name" value="SpoIIAA-like"/>
    <property type="match status" value="1"/>
</dbReference>